<dbReference type="AlphaFoldDB" id="A0A6L9ECB6"/>
<dbReference type="EMBL" id="WXYO01000004">
    <property type="protein sequence ID" value="NAS12283.1"/>
    <property type="molecule type" value="Genomic_DNA"/>
</dbReference>
<evidence type="ECO:0000313" key="3">
    <source>
        <dbReference type="Proteomes" id="UP000475249"/>
    </source>
</evidence>
<evidence type="ECO:0000256" key="1">
    <source>
        <dbReference type="SAM" id="Phobius"/>
    </source>
</evidence>
<comment type="caution">
    <text evidence="2">The sequence shown here is derived from an EMBL/GenBank/DDBJ whole genome shotgun (WGS) entry which is preliminary data.</text>
</comment>
<name>A0A6L9ECB6_9FLAO</name>
<keyword evidence="1" id="KW-1133">Transmembrane helix</keyword>
<feature type="transmembrane region" description="Helical" evidence="1">
    <location>
        <begin position="106"/>
        <end position="126"/>
    </location>
</feature>
<keyword evidence="3" id="KW-1185">Reference proteome</keyword>
<feature type="transmembrane region" description="Helical" evidence="1">
    <location>
        <begin position="61"/>
        <end position="94"/>
    </location>
</feature>
<dbReference type="Proteomes" id="UP000475249">
    <property type="component" value="Unassembled WGS sequence"/>
</dbReference>
<keyword evidence="1" id="KW-0812">Transmembrane</keyword>
<evidence type="ECO:0000313" key="2">
    <source>
        <dbReference type="EMBL" id="NAS12283.1"/>
    </source>
</evidence>
<keyword evidence="1" id="KW-0472">Membrane</keyword>
<sequence>MKRVLNNTWDKIVDWFLRRKNLNHILYVLSAFLIKELAAISAGSDIKNFAENFKGNYPDSALIEVFADLVIVFFSSGSQPVLIITLATIILILYVRFFDDSNLSPVLKALGFLGLSAVVLLTIINLDFNSVKVDIIKYQRVLKEVQRNIANETPTVIKTNSYLDHIKKSNSDFTSFLKEFNDSLTKNPNYTGVAYVTAPAGFGKSYFTKKWIEQELKDKKVGKIKVREDFVCGEQESRCFADSLGYIVTKQPDLISESKNGESKSLGHLYKYTFSLDSILHQYKFENNTDVIMVDDLDEVSDSTMNKYLKDFENIIEKGTYPDLNLIVFLSRPEALVNYLSNTYRKNPKVDKIYGLEQKTLQKPIFSTREQILDRINDWANWYQKEKLGRLIDDTERNHILTQVFNLYNKYDFIKLQLQIQSNSDFLFRGTIKNRINQNTEENEIKTILFNTMVGRNSDTHLRPMLDSNEGVIYMEFLKEVVLNEINIKEISENEGWFIVNNNEKVSIDLDGATYTTTVKSLLNRSGLITIDPIDSKLSKYRFEPFWIHEYLLNKTKKDSP</sequence>
<feature type="transmembrane region" description="Helical" evidence="1">
    <location>
        <begin position="21"/>
        <end position="41"/>
    </location>
</feature>
<dbReference type="RefSeq" id="WP_161435321.1">
    <property type="nucleotide sequence ID" value="NZ_WXYO01000004.1"/>
</dbReference>
<protein>
    <submittedName>
        <fullName evidence="2">Uncharacterized protein</fullName>
    </submittedName>
</protein>
<accession>A0A6L9ECB6</accession>
<reference evidence="2 3" key="1">
    <citation type="submission" date="2020-01" db="EMBL/GenBank/DDBJ databases">
        <title>Bacteria diversity of Porities sp.</title>
        <authorList>
            <person name="Wang G."/>
        </authorList>
    </citation>
    <scope>NUCLEOTIDE SEQUENCE [LARGE SCALE GENOMIC DNA]</scope>
    <source>
        <strain evidence="2 3">R33</strain>
    </source>
</reference>
<organism evidence="2 3">
    <name type="scientific">Poritiphilus flavus</name>
    <dbReference type="NCBI Taxonomy" id="2697053"/>
    <lineage>
        <taxon>Bacteria</taxon>
        <taxon>Pseudomonadati</taxon>
        <taxon>Bacteroidota</taxon>
        <taxon>Flavobacteriia</taxon>
        <taxon>Flavobacteriales</taxon>
        <taxon>Flavobacteriaceae</taxon>
        <taxon>Poritiphilus</taxon>
    </lineage>
</organism>
<proteinExistence type="predicted"/>
<gene>
    <name evidence="2" type="ORF">GTQ38_09740</name>
</gene>